<organism evidence="3 4">
    <name type="scientific">Paenibacillus sambharensis</name>
    <dbReference type="NCBI Taxonomy" id="1803190"/>
    <lineage>
        <taxon>Bacteria</taxon>
        <taxon>Bacillati</taxon>
        <taxon>Bacillota</taxon>
        <taxon>Bacilli</taxon>
        <taxon>Bacillales</taxon>
        <taxon>Paenibacillaceae</taxon>
        <taxon>Paenibacillus</taxon>
    </lineage>
</organism>
<dbReference type="RefSeq" id="WP_111146293.1">
    <property type="nucleotide sequence ID" value="NZ_QKRB01000041.1"/>
</dbReference>
<reference evidence="3 4" key="1">
    <citation type="submission" date="2018-06" db="EMBL/GenBank/DDBJ databases">
        <title>Paenibacillus imtechensis sp. nov.</title>
        <authorList>
            <person name="Pinnaka A.K."/>
            <person name="Singh H."/>
            <person name="Kaur M."/>
        </authorList>
    </citation>
    <scope>NUCLEOTIDE SEQUENCE [LARGE SCALE GENOMIC DNA]</scope>
    <source>
        <strain evidence="3 4">SMB1</strain>
    </source>
</reference>
<protein>
    <recommendedName>
        <fullName evidence="5">GGDEF domain-containing protein</fullName>
    </recommendedName>
</protein>
<keyword evidence="2" id="KW-0472">Membrane</keyword>
<feature type="coiled-coil region" evidence="1">
    <location>
        <begin position="108"/>
        <end position="135"/>
    </location>
</feature>
<evidence type="ECO:0000313" key="4">
    <source>
        <dbReference type="Proteomes" id="UP000249522"/>
    </source>
</evidence>
<name>A0A2W1LN31_9BACL</name>
<evidence type="ECO:0000313" key="3">
    <source>
        <dbReference type="EMBL" id="PZD96295.1"/>
    </source>
</evidence>
<feature type="transmembrane region" description="Helical" evidence="2">
    <location>
        <begin position="54"/>
        <end position="73"/>
    </location>
</feature>
<evidence type="ECO:0000256" key="2">
    <source>
        <dbReference type="SAM" id="Phobius"/>
    </source>
</evidence>
<comment type="caution">
    <text evidence="3">The sequence shown here is derived from an EMBL/GenBank/DDBJ whole genome shotgun (WGS) entry which is preliminary data.</text>
</comment>
<keyword evidence="1" id="KW-0175">Coiled coil</keyword>
<keyword evidence="2" id="KW-0812">Transmembrane</keyword>
<dbReference type="OrthoDB" id="1952191at2"/>
<dbReference type="Proteomes" id="UP000249522">
    <property type="component" value="Unassembled WGS sequence"/>
</dbReference>
<feature type="transmembrane region" description="Helical" evidence="2">
    <location>
        <begin position="85"/>
        <end position="106"/>
    </location>
</feature>
<sequence>MKRERLIVWLFILTVGAAVALVASAKGEELLTFSAIVVLSAVCFAYLKPLQSFALLVVEMLGTGFWLAFQGYMNEWDSSEQAHAILTNLAFMACVICLWLTVSQLVKYGQAYSEMNEELQELRKYEKDASVLTINEFMYRMESIFVAMRRRKEQGYLLKIKINAAGKEFAKKSVFHAFATAALKSVREQYDLVGKVSDYELVVLLQNTNRDGASIVEERFKAYLHQEVNVPESFYETSLLELPDNWSDTQAIVA</sequence>
<feature type="transmembrane region" description="Helical" evidence="2">
    <location>
        <begin position="30"/>
        <end position="47"/>
    </location>
</feature>
<evidence type="ECO:0008006" key="5">
    <source>
        <dbReference type="Google" id="ProtNLM"/>
    </source>
</evidence>
<dbReference type="AlphaFoldDB" id="A0A2W1LN31"/>
<accession>A0A2W1LN31</accession>
<evidence type="ECO:0000256" key="1">
    <source>
        <dbReference type="SAM" id="Coils"/>
    </source>
</evidence>
<gene>
    <name evidence="3" type="ORF">DNH61_08855</name>
</gene>
<keyword evidence="2" id="KW-1133">Transmembrane helix</keyword>
<keyword evidence="4" id="KW-1185">Reference proteome</keyword>
<proteinExistence type="predicted"/>
<dbReference type="EMBL" id="QKRB01000041">
    <property type="protein sequence ID" value="PZD96295.1"/>
    <property type="molecule type" value="Genomic_DNA"/>
</dbReference>